<dbReference type="InterPro" id="IPR013762">
    <property type="entry name" value="Integrase-like_cat_sf"/>
</dbReference>
<dbReference type="InterPro" id="IPR011010">
    <property type="entry name" value="DNA_brk_join_enz"/>
</dbReference>
<name>A0A833JU59_MARNT</name>
<dbReference type="GO" id="GO:0003677">
    <property type="term" value="F:DNA binding"/>
    <property type="evidence" value="ECO:0007669"/>
    <property type="project" value="InterPro"/>
</dbReference>
<gene>
    <name evidence="4" type="ORF">F6453_1436</name>
</gene>
<dbReference type="InterPro" id="IPR050090">
    <property type="entry name" value="Tyrosine_recombinase_XerCD"/>
</dbReference>
<dbReference type="Proteomes" id="UP000469950">
    <property type="component" value="Unassembled WGS sequence"/>
</dbReference>
<dbReference type="Gene3D" id="1.10.443.10">
    <property type="entry name" value="Intergrase catalytic core"/>
    <property type="match status" value="1"/>
</dbReference>
<keyword evidence="2" id="KW-0233">DNA recombination</keyword>
<evidence type="ECO:0000259" key="3">
    <source>
        <dbReference type="PROSITE" id="PS51898"/>
    </source>
</evidence>
<organism evidence="4 5">
    <name type="scientific">Marinobacter nauticus</name>
    <name type="common">Marinobacter hydrocarbonoclasticus</name>
    <name type="synonym">Marinobacter aquaeolei</name>
    <dbReference type="NCBI Taxonomy" id="2743"/>
    <lineage>
        <taxon>Bacteria</taxon>
        <taxon>Pseudomonadati</taxon>
        <taxon>Pseudomonadota</taxon>
        <taxon>Gammaproteobacteria</taxon>
        <taxon>Pseudomonadales</taxon>
        <taxon>Marinobacteraceae</taxon>
        <taxon>Marinobacter</taxon>
    </lineage>
</organism>
<dbReference type="Pfam" id="PF00589">
    <property type="entry name" value="Phage_integrase"/>
    <property type="match status" value="1"/>
</dbReference>
<sequence length="340" mass="39564">MATFQKRGNKWRAIVRRKGYKTVTKTHDTKAQAQRWAAQIEGNLEDQDTADSDFLLSDLVDRYLDELDQHKPPGRTKRATLEMIRRYLGTRRSSELTAQVLVDFFRDRATYCSPATVQQDLIYMRGLLEAAKHIWGARVNLKHYDTAATHCRRYGLVGKSVERDRRFRGDEYDRLLAHIDSNNYYRSPMGDIVRFAVGSCMRLGEITSIRWQDLDTVKKTIIIRSRKHPSQKAWNDQEVPLLGDTFAIIQRQPKTGDRIFPCQVKAISTAFRRALEKVGIEDMRFHDLRHEGISRLFEQGYGVMEVAKVSGHRDINQLRRYVQLKPEDLHDGPVRNRQGF</sequence>
<dbReference type="InterPro" id="IPR002104">
    <property type="entry name" value="Integrase_catalytic"/>
</dbReference>
<evidence type="ECO:0000256" key="1">
    <source>
        <dbReference type="ARBA" id="ARBA00022908"/>
    </source>
</evidence>
<evidence type="ECO:0000313" key="5">
    <source>
        <dbReference type="Proteomes" id="UP000469950"/>
    </source>
</evidence>
<reference evidence="4 5" key="1">
    <citation type="submission" date="2019-10" db="EMBL/GenBank/DDBJ databases">
        <title>Draft genome sequence of Marinobacter hydrocarbonoclasticus NCT7M from the microbiome of the marine copepod.</title>
        <authorList>
            <person name="Nuttall R."/>
            <person name="Sharma G."/>
            <person name="Moisander P."/>
        </authorList>
    </citation>
    <scope>NUCLEOTIDE SEQUENCE [LARGE SCALE GENOMIC DNA]</scope>
    <source>
        <strain evidence="4 5">NCT7M</strain>
    </source>
</reference>
<protein>
    <submittedName>
        <fullName evidence="4">Phage integrase family protein</fullName>
    </submittedName>
</protein>
<keyword evidence="1" id="KW-0229">DNA integration</keyword>
<dbReference type="AlphaFoldDB" id="A0A833JU59"/>
<accession>A0A833JU59</accession>
<dbReference type="EMBL" id="WBMP01000005">
    <property type="protein sequence ID" value="KAE8546190.1"/>
    <property type="molecule type" value="Genomic_DNA"/>
</dbReference>
<dbReference type="PANTHER" id="PTHR30349:SF94">
    <property type="entry name" value="INTEGRASE_RECOMBINASE HI_1414-RELATED"/>
    <property type="match status" value="1"/>
</dbReference>
<proteinExistence type="predicted"/>
<dbReference type="CDD" id="cd00796">
    <property type="entry name" value="INT_Rci_Hp1_C"/>
    <property type="match status" value="1"/>
</dbReference>
<evidence type="ECO:0000256" key="2">
    <source>
        <dbReference type="ARBA" id="ARBA00023172"/>
    </source>
</evidence>
<dbReference type="RefSeq" id="WP_153740420.1">
    <property type="nucleotide sequence ID" value="NZ_WBMP01000005.1"/>
</dbReference>
<feature type="domain" description="Tyr recombinase" evidence="3">
    <location>
        <begin position="162"/>
        <end position="334"/>
    </location>
</feature>
<dbReference type="SUPFAM" id="SSF56349">
    <property type="entry name" value="DNA breaking-rejoining enzymes"/>
    <property type="match status" value="1"/>
</dbReference>
<evidence type="ECO:0000313" key="4">
    <source>
        <dbReference type="EMBL" id="KAE8546190.1"/>
    </source>
</evidence>
<dbReference type="GO" id="GO:0015074">
    <property type="term" value="P:DNA integration"/>
    <property type="evidence" value="ECO:0007669"/>
    <property type="project" value="UniProtKB-KW"/>
</dbReference>
<dbReference type="GO" id="GO:0006310">
    <property type="term" value="P:DNA recombination"/>
    <property type="evidence" value="ECO:0007669"/>
    <property type="project" value="UniProtKB-KW"/>
</dbReference>
<dbReference type="PROSITE" id="PS51898">
    <property type="entry name" value="TYR_RECOMBINASE"/>
    <property type="match status" value="1"/>
</dbReference>
<comment type="caution">
    <text evidence="4">The sequence shown here is derived from an EMBL/GenBank/DDBJ whole genome shotgun (WGS) entry which is preliminary data.</text>
</comment>
<dbReference type="PANTHER" id="PTHR30349">
    <property type="entry name" value="PHAGE INTEGRASE-RELATED"/>
    <property type="match status" value="1"/>
</dbReference>